<dbReference type="GO" id="GO:0047536">
    <property type="term" value="F:2-aminoadipate transaminase activity"/>
    <property type="evidence" value="ECO:0007669"/>
    <property type="project" value="TreeGrafter"/>
</dbReference>
<evidence type="ECO:0000313" key="3">
    <source>
        <dbReference type="Proteomes" id="UP000449547"/>
    </source>
</evidence>
<name>A0A642UKU4_DIURU</name>
<dbReference type="OMA" id="DFLQWPV"/>
<reference evidence="2 3" key="1">
    <citation type="submission" date="2019-07" db="EMBL/GenBank/DDBJ databases">
        <title>Genome assembly of two rare yeast pathogens: Diutina rugosa and Trichomonascus ciferrii.</title>
        <authorList>
            <person name="Mixao V."/>
            <person name="Saus E."/>
            <person name="Hansen A."/>
            <person name="Lass-Flor C."/>
            <person name="Gabaldon T."/>
        </authorList>
    </citation>
    <scope>NUCLEOTIDE SEQUENCE [LARGE SCALE GENOMIC DNA]</scope>
    <source>
        <strain evidence="2 3">CBS 613</strain>
    </source>
</reference>
<dbReference type="InterPro" id="IPR015422">
    <property type="entry name" value="PyrdxlP-dep_Trfase_small"/>
</dbReference>
<dbReference type="GO" id="GO:0030170">
    <property type="term" value="F:pyridoxal phosphate binding"/>
    <property type="evidence" value="ECO:0007669"/>
    <property type="project" value="InterPro"/>
</dbReference>
<dbReference type="SUPFAM" id="SSF53383">
    <property type="entry name" value="PLP-dependent transferases"/>
    <property type="match status" value="1"/>
</dbReference>
<proteinExistence type="predicted"/>
<dbReference type="AlphaFoldDB" id="A0A642UKU4"/>
<dbReference type="InterPro" id="IPR015424">
    <property type="entry name" value="PyrdxlP-dep_Trfase"/>
</dbReference>
<keyword evidence="3" id="KW-1185">Reference proteome</keyword>
<evidence type="ECO:0000313" key="2">
    <source>
        <dbReference type="EMBL" id="KAA8901092.1"/>
    </source>
</evidence>
<dbReference type="PANTHER" id="PTHR42858">
    <property type="entry name" value="AMINOTRANSFERASE"/>
    <property type="match status" value="1"/>
</dbReference>
<dbReference type="FunFam" id="3.40.640.10:FF:000080">
    <property type="entry name" value="Aminotransferase, putative"/>
    <property type="match status" value="1"/>
</dbReference>
<dbReference type="InterPro" id="IPR004839">
    <property type="entry name" value="Aminotransferase_I/II_large"/>
</dbReference>
<dbReference type="VEuPathDB" id="FungiDB:DIURU_003462"/>
<dbReference type="Pfam" id="PF00155">
    <property type="entry name" value="Aminotran_1_2"/>
    <property type="match status" value="1"/>
</dbReference>
<dbReference type="OrthoDB" id="7042322at2759"/>
<dbReference type="CDD" id="cd00609">
    <property type="entry name" value="AAT_like"/>
    <property type="match status" value="1"/>
</dbReference>
<dbReference type="RefSeq" id="XP_034011715.1">
    <property type="nucleotide sequence ID" value="XM_034156227.1"/>
</dbReference>
<dbReference type="EMBL" id="SWFT01000105">
    <property type="protein sequence ID" value="KAA8901092.1"/>
    <property type="molecule type" value="Genomic_DNA"/>
</dbReference>
<comment type="caution">
    <text evidence="2">The sequence shown here is derived from an EMBL/GenBank/DDBJ whole genome shotgun (WGS) entry which is preliminary data.</text>
</comment>
<dbReference type="PANTHER" id="PTHR42858:SF1">
    <property type="entry name" value="LD15494P"/>
    <property type="match status" value="1"/>
</dbReference>
<gene>
    <name evidence="2" type="ORF">DIURU_003462</name>
</gene>
<dbReference type="GeneID" id="54782113"/>
<dbReference type="InterPro" id="IPR015421">
    <property type="entry name" value="PyrdxlP-dep_Trfase_major"/>
</dbReference>
<dbReference type="Gene3D" id="3.90.1150.10">
    <property type="entry name" value="Aspartate Aminotransferase, domain 1"/>
    <property type="match status" value="1"/>
</dbReference>
<sequence length="451" mass="50258">MPINFFKGHPSSRLLPAKAISSAYSSVLSTSYDDYEGNPDNRNPLTYGTDEGNLDVRKTIGEWVGKYYDRRIDPDTICLTGGASYGFANILNACTHVDYTKHAFVVSPTYYLINGALLDAGFEGRISAVKETPQSEYDIDLVALEKQLIKHSLSANTGTIIEDPSRGKWKYYSFVMYMVPTFSNPGGLTYSVKTRKKLLEIARAYDMLVVCDDVYDLLDYRENPEVIPKVVHLDIDSRNPENQYGNCISNNTFSKILAPGIRFGWQECPSAKLAWQVANTGANKSGGTPGQLASTVVAKLIESGEQNEIIAQFIDIYRNRVLRTKQSIKKYLPEGTKVWGGDGGYFLWVEVAEVQDHSKVVDSLEKKGVILAAGLNFEVVGDALGWGKHYVRLSVSYLEEQDIEEGIKQWGKEIEAQLQKELDEAEVGRSARLSISDSSMIVLTTEFKEKT</sequence>
<dbReference type="Gene3D" id="3.40.640.10">
    <property type="entry name" value="Type I PLP-dependent aspartate aminotransferase-like (Major domain)"/>
    <property type="match status" value="1"/>
</dbReference>
<feature type="domain" description="Aminotransferase class I/classII large" evidence="1">
    <location>
        <begin position="42"/>
        <end position="407"/>
    </location>
</feature>
<protein>
    <recommendedName>
        <fullName evidence="1">Aminotransferase class I/classII large domain-containing protein</fullName>
    </recommendedName>
</protein>
<organism evidence="2 3">
    <name type="scientific">Diutina rugosa</name>
    <name type="common">Yeast</name>
    <name type="synonym">Candida rugosa</name>
    <dbReference type="NCBI Taxonomy" id="5481"/>
    <lineage>
        <taxon>Eukaryota</taxon>
        <taxon>Fungi</taxon>
        <taxon>Dikarya</taxon>
        <taxon>Ascomycota</taxon>
        <taxon>Saccharomycotina</taxon>
        <taxon>Pichiomycetes</taxon>
        <taxon>Debaryomycetaceae</taxon>
        <taxon>Diutina</taxon>
    </lineage>
</organism>
<dbReference type="Proteomes" id="UP000449547">
    <property type="component" value="Unassembled WGS sequence"/>
</dbReference>
<accession>A0A642UKU4</accession>
<evidence type="ECO:0000259" key="1">
    <source>
        <dbReference type="Pfam" id="PF00155"/>
    </source>
</evidence>